<reference evidence="2 3" key="1">
    <citation type="submission" date="2016-10" db="EMBL/GenBank/DDBJ databases">
        <authorList>
            <person name="de Groot N.N."/>
        </authorList>
    </citation>
    <scope>NUCLEOTIDE SEQUENCE [LARGE SCALE GENOMIC DNA]</scope>
    <source>
        <strain evidence="2 3">B25</strain>
    </source>
</reference>
<evidence type="ECO:0000256" key="1">
    <source>
        <dbReference type="SAM" id="SignalP"/>
    </source>
</evidence>
<feature type="signal peptide" evidence="1">
    <location>
        <begin position="1"/>
        <end position="19"/>
    </location>
</feature>
<keyword evidence="1" id="KW-0732">Signal</keyword>
<proteinExistence type="predicted"/>
<evidence type="ECO:0008006" key="4">
    <source>
        <dbReference type="Google" id="ProtNLM"/>
    </source>
</evidence>
<dbReference type="RefSeq" id="WP_074641549.1">
    <property type="nucleotide sequence ID" value="NZ_FOFU01000002.1"/>
</dbReference>
<protein>
    <recommendedName>
        <fullName evidence="4">DUF5050 domain-containing protein</fullName>
    </recommendedName>
</protein>
<dbReference type="EMBL" id="FOFU01000002">
    <property type="protein sequence ID" value="SEQ07123.1"/>
    <property type="molecule type" value="Genomic_DNA"/>
</dbReference>
<name>A0A1H9D2R3_9SPIR</name>
<evidence type="ECO:0000313" key="2">
    <source>
        <dbReference type="EMBL" id="SEQ07123.1"/>
    </source>
</evidence>
<dbReference type="OrthoDB" id="364497at2"/>
<sequence length="221" mass="26540">MKKSIITTFLLVFTNLLFANEYEIKTVQEYNNDKNLISIRPSEKVVPQDDETGNRLFINDNGDFFIYNWDKLTTFNLADKTHLPEKEYKYDLSDLPCLYGLHRVSSDYLYYSWTYTSYLAVNIKTGKRKFQVSINDIFWDDFVYYDESTDILFFRDSNKAMHSIVHPGMNDEEIESIAIHPSGDIYILRINWQTNKHTLYCIENTWDPQWREQWYKEHQKN</sequence>
<dbReference type="AlphaFoldDB" id="A0A1H9D2R3"/>
<gene>
    <name evidence="2" type="ORF">SAMN04487977_102388</name>
</gene>
<keyword evidence="3" id="KW-1185">Reference proteome</keyword>
<dbReference type="Proteomes" id="UP000182360">
    <property type="component" value="Unassembled WGS sequence"/>
</dbReference>
<organism evidence="2 3">
    <name type="scientific">Treponema bryantii</name>
    <dbReference type="NCBI Taxonomy" id="163"/>
    <lineage>
        <taxon>Bacteria</taxon>
        <taxon>Pseudomonadati</taxon>
        <taxon>Spirochaetota</taxon>
        <taxon>Spirochaetia</taxon>
        <taxon>Spirochaetales</taxon>
        <taxon>Treponemataceae</taxon>
        <taxon>Treponema</taxon>
    </lineage>
</organism>
<feature type="chain" id="PRO_5010169326" description="DUF5050 domain-containing protein" evidence="1">
    <location>
        <begin position="20"/>
        <end position="221"/>
    </location>
</feature>
<evidence type="ECO:0000313" key="3">
    <source>
        <dbReference type="Proteomes" id="UP000182360"/>
    </source>
</evidence>
<accession>A0A1H9D2R3</accession>